<accession>A0ABW2DN89</accession>
<evidence type="ECO:0000256" key="2">
    <source>
        <dbReference type="ARBA" id="ARBA00022475"/>
    </source>
</evidence>
<keyword evidence="9" id="KW-1185">Reference proteome</keyword>
<dbReference type="Proteomes" id="UP001596405">
    <property type="component" value="Unassembled WGS sequence"/>
</dbReference>
<dbReference type="PANTHER" id="PTHR30606:SF10">
    <property type="entry name" value="PHOSPHATIDYLINOSITOL MANNOSIDE ACYLTRANSFERASE"/>
    <property type="match status" value="1"/>
</dbReference>
<evidence type="ECO:0000256" key="6">
    <source>
        <dbReference type="ARBA" id="ARBA00023315"/>
    </source>
</evidence>
<keyword evidence="7" id="KW-1133">Transmembrane helix</keyword>
<evidence type="ECO:0000256" key="3">
    <source>
        <dbReference type="ARBA" id="ARBA00022519"/>
    </source>
</evidence>
<evidence type="ECO:0000256" key="7">
    <source>
        <dbReference type="SAM" id="Phobius"/>
    </source>
</evidence>
<dbReference type="GO" id="GO:0016746">
    <property type="term" value="F:acyltransferase activity"/>
    <property type="evidence" value="ECO:0007669"/>
    <property type="project" value="UniProtKB-KW"/>
</dbReference>
<proteinExistence type="predicted"/>
<keyword evidence="5 7" id="KW-0472">Membrane</keyword>
<dbReference type="PANTHER" id="PTHR30606">
    <property type="entry name" value="LIPID A BIOSYNTHESIS LAUROYL ACYLTRANSFERASE"/>
    <property type="match status" value="1"/>
</dbReference>
<keyword evidence="6 8" id="KW-0012">Acyltransferase</keyword>
<evidence type="ECO:0000256" key="4">
    <source>
        <dbReference type="ARBA" id="ARBA00022679"/>
    </source>
</evidence>
<dbReference type="RefSeq" id="WP_066618079.1">
    <property type="nucleotide sequence ID" value="NZ_JBHSYQ010000005.1"/>
</dbReference>
<evidence type="ECO:0000256" key="5">
    <source>
        <dbReference type="ARBA" id="ARBA00023136"/>
    </source>
</evidence>
<dbReference type="Pfam" id="PF03279">
    <property type="entry name" value="Lip_A_acyltrans"/>
    <property type="match status" value="1"/>
</dbReference>
<evidence type="ECO:0000313" key="9">
    <source>
        <dbReference type="Proteomes" id="UP001596405"/>
    </source>
</evidence>
<feature type="transmembrane region" description="Helical" evidence="7">
    <location>
        <begin position="20"/>
        <end position="43"/>
    </location>
</feature>
<keyword evidence="3" id="KW-0997">Cell inner membrane</keyword>
<dbReference type="InterPro" id="IPR004960">
    <property type="entry name" value="LipA_acyltrans"/>
</dbReference>
<sequence>MSRPNLRPIQLPLWWLLKGISLLPFPVLYVFSDFLYLVVYRVVGYRKKVVRQNLERAFPGKTISERRAIEKQFFRNLADIIVETLKLVSLTPEELAKRVTLKNRETIDSYLEQGKPVMALGAHLGNWEFMSAAGNAMFPYPIDGVYKPLASPFFEAFMYHLRSRFGITLVPMKETLRHMLRHRGQTRILTLLSDQVPPFKLIQFWTNFLHQDTPFYVGAEKMRTSFGYPTFFAGMRHVGRGYYEVEFQELLPPPVDGENIDHFPLTEAFARKLEVWIEQNPADYLWSHKRWKHQRPQ</sequence>
<reference evidence="9" key="1">
    <citation type="journal article" date="2019" name="Int. J. Syst. Evol. Microbiol.">
        <title>The Global Catalogue of Microorganisms (GCM) 10K type strain sequencing project: providing services to taxonomists for standard genome sequencing and annotation.</title>
        <authorList>
            <consortium name="The Broad Institute Genomics Platform"/>
            <consortium name="The Broad Institute Genome Sequencing Center for Infectious Disease"/>
            <person name="Wu L."/>
            <person name="Ma J."/>
        </authorList>
    </citation>
    <scope>NUCLEOTIDE SEQUENCE [LARGE SCALE GENOMIC DNA]</scope>
    <source>
        <strain evidence="9">CGMCC 4.7393</strain>
    </source>
</reference>
<dbReference type="CDD" id="cd07984">
    <property type="entry name" value="LPLAT_LABLAT-like"/>
    <property type="match status" value="1"/>
</dbReference>
<keyword evidence="2" id="KW-1003">Cell membrane</keyword>
<keyword evidence="4" id="KW-0808">Transferase</keyword>
<comment type="caution">
    <text evidence="8">The sequence shown here is derived from an EMBL/GenBank/DDBJ whole genome shotgun (WGS) entry which is preliminary data.</text>
</comment>
<organism evidence="8 9">
    <name type="scientific">Rufibacter roseus</name>
    <dbReference type="NCBI Taxonomy" id="1567108"/>
    <lineage>
        <taxon>Bacteria</taxon>
        <taxon>Pseudomonadati</taxon>
        <taxon>Bacteroidota</taxon>
        <taxon>Cytophagia</taxon>
        <taxon>Cytophagales</taxon>
        <taxon>Hymenobacteraceae</taxon>
        <taxon>Rufibacter</taxon>
    </lineage>
</organism>
<dbReference type="EMBL" id="JBHSYQ010000005">
    <property type="protein sequence ID" value="MFC6998236.1"/>
    <property type="molecule type" value="Genomic_DNA"/>
</dbReference>
<gene>
    <name evidence="8" type="ORF">ACFQHR_11405</name>
</gene>
<evidence type="ECO:0000313" key="8">
    <source>
        <dbReference type="EMBL" id="MFC6998236.1"/>
    </source>
</evidence>
<evidence type="ECO:0000256" key="1">
    <source>
        <dbReference type="ARBA" id="ARBA00004533"/>
    </source>
</evidence>
<comment type="subcellular location">
    <subcellularLocation>
        <location evidence="1">Cell inner membrane</location>
    </subcellularLocation>
</comment>
<keyword evidence="7" id="KW-0812">Transmembrane</keyword>
<protein>
    <submittedName>
        <fullName evidence="8">Lysophospholipid acyltransferase family protein</fullName>
    </submittedName>
</protein>
<name>A0ABW2DN89_9BACT</name>